<evidence type="ECO:0000313" key="2">
    <source>
        <dbReference type="EMBL" id="KRX25419.1"/>
    </source>
</evidence>
<accession>A0A0V0SF84</accession>
<evidence type="ECO:0000313" key="3">
    <source>
        <dbReference type="Proteomes" id="UP000054630"/>
    </source>
</evidence>
<organism evidence="2 3">
    <name type="scientific">Trichinella nelsoni</name>
    <dbReference type="NCBI Taxonomy" id="6336"/>
    <lineage>
        <taxon>Eukaryota</taxon>
        <taxon>Metazoa</taxon>
        <taxon>Ecdysozoa</taxon>
        <taxon>Nematoda</taxon>
        <taxon>Enoplea</taxon>
        <taxon>Dorylaimia</taxon>
        <taxon>Trichinellida</taxon>
        <taxon>Trichinellidae</taxon>
        <taxon>Trichinella</taxon>
    </lineage>
</organism>
<feature type="region of interest" description="Disordered" evidence="1">
    <location>
        <begin position="1"/>
        <end position="40"/>
    </location>
</feature>
<comment type="caution">
    <text evidence="2">The sequence shown here is derived from an EMBL/GenBank/DDBJ whole genome shotgun (WGS) entry which is preliminary data.</text>
</comment>
<dbReference type="Proteomes" id="UP000054630">
    <property type="component" value="Unassembled WGS sequence"/>
</dbReference>
<keyword evidence="3" id="KW-1185">Reference proteome</keyword>
<dbReference type="AlphaFoldDB" id="A0A0V0SF84"/>
<name>A0A0V0SF84_9BILA</name>
<sequence>MARSSVPNCRKSETSSMPCTAEREQYLREDQTTDRKATVGDGEKGFVRGVRLALDGSVIYHGDCR</sequence>
<reference evidence="2 3" key="1">
    <citation type="submission" date="2015-01" db="EMBL/GenBank/DDBJ databases">
        <title>Evolution of Trichinella species and genotypes.</title>
        <authorList>
            <person name="Korhonen P.K."/>
            <person name="Edoardo P."/>
            <person name="Giuseppe L.R."/>
            <person name="Gasser R.B."/>
        </authorList>
    </citation>
    <scope>NUCLEOTIDE SEQUENCE [LARGE SCALE GENOMIC DNA]</scope>
    <source>
        <strain evidence="2">ISS37</strain>
    </source>
</reference>
<proteinExistence type="predicted"/>
<evidence type="ECO:0000256" key="1">
    <source>
        <dbReference type="SAM" id="MobiDB-lite"/>
    </source>
</evidence>
<dbReference type="EMBL" id="JYDL01000012">
    <property type="protein sequence ID" value="KRX25419.1"/>
    <property type="molecule type" value="Genomic_DNA"/>
</dbReference>
<protein>
    <submittedName>
        <fullName evidence="2">Uncharacterized protein</fullName>
    </submittedName>
</protein>
<gene>
    <name evidence="2" type="ORF">T07_113</name>
</gene>
<feature type="compositionally biased region" description="Basic and acidic residues" evidence="1">
    <location>
        <begin position="21"/>
        <end position="40"/>
    </location>
</feature>